<evidence type="ECO:0000256" key="1">
    <source>
        <dbReference type="SAM" id="Phobius"/>
    </source>
</evidence>
<dbReference type="EMBL" id="JO841428">
    <property type="protein sequence ID" value="AEO33045.1"/>
    <property type="molecule type" value="mRNA"/>
</dbReference>
<protein>
    <submittedName>
        <fullName evidence="2">Uncharacterized protein</fullName>
    </submittedName>
</protein>
<reference evidence="2" key="1">
    <citation type="journal article" date="2011" name="PLoS ONE">
        <title>A deep insight into the sialotranscriptome of the gulf coast tick, Amblyomma maculatum.</title>
        <authorList>
            <person name="Karim S."/>
            <person name="Singh P."/>
            <person name="Ribeiro J.M."/>
        </authorList>
    </citation>
    <scope>NUCLEOTIDE SEQUENCE</scope>
    <source>
        <tissue evidence="2">Salivary gland</tissue>
    </source>
</reference>
<feature type="non-terminal residue" evidence="2">
    <location>
        <position position="1"/>
    </location>
</feature>
<keyword evidence="1" id="KW-0812">Transmembrane</keyword>
<feature type="transmembrane region" description="Helical" evidence="1">
    <location>
        <begin position="33"/>
        <end position="54"/>
    </location>
</feature>
<dbReference type="AlphaFoldDB" id="G3MHS7"/>
<accession>G3MHS7</accession>
<keyword evidence="1" id="KW-1133">Transmembrane helix</keyword>
<organism evidence="2">
    <name type="scientific">Amblyomma maculatum</name>
    <name type="common">Gulf Coast tick</name>
    <dbReference type="NCBI Taxonomy" id="34609"/>
    <lineage>
        <taxon>Eukaryota</taxon>
        <taxon>Metazoa</taxon>
        <taxon>Ecdysozoa</taxon>
        <taxon>Arthropoda</taxon>
        <taxon>Chelicerata</taxon>
        <taxon>Arachnida</taxon>
        <taxon>Acari</taxon>
        <taxon>Parasitiformes</taxon>
        <taxon>Ixodida</taxon>
        <taxon>Ixodoidea</taxon>
        <taxon>Ixodidae</taxon>
        <taxon>Amblyomminae</taxon>
        <taxon>Amblyomma</taxon>
    </lineage>
</organism>
<evidence type="ECO:0000313" key="2">
    <source>
        <dbReference type="EMBL" id="AEO33045.1"/>
    </source>
</evidence>
<keyword evidence="1" id="KW-0472">Membrane</keyword>
<name>G3MHS7_AMBMU</name>
<proteinExistence type="evidence at transcript level"/>
<sequence>SFVAGKLRRAAELVQRERTVHRTDHPGPTMANVIVVCALSLLFVTAVFAGEFLCGLSEEELGKTLDCVQKNVKAEVADFMARLPSKGGAFIRKVCNNGGNLKELLPFLHTPDYLEEWKKASKTCGFST</sequence>